<name>A0A4C1WAD3_EUMVA</name>
<accession>A0A4C1WAD3</accession>
<dbReference type="Proteomes" id="UP000299102">
    <property type="component" value="Unassembled WGS sequence"/>
</dbReference>
<organism evidence="1 2">
    <name type="scientific">Eumeta variegata</name>
    <name type="common">Bagworm moth</name>
    <name type="synonym">Eumeta japonica</name>
    <dbReference type="NCBI Taxonomy" id="151549"/>
    <lineage>
        <taxon>Eukaryota</taxon>
        <taxon>Metazoa</taxon>
        <taxon>Ecdysozoa</taxon>
        <taxon>Arthropoda</taxon>
        <taxon>Hexapoda</taxon>
        <taxon>Insecta</taxon>
        <taxon>Pterygota</taxon>
        <taxon>Neoptera</taxon>
        <taxon>Endopterygota</taxon>
        <taxon>Lepidoptera</taxon>
        <taxon>Glossata</taxon>
        <taxon>Ditrysia</taxon>
        <taxon>Tineoidea</taxon>
        <taxon>Psychidae</taxon>
        <taxon>Oiketicinae</taxon>
        <taxon>Eumeta</taxon>
    </lineage>
</organism>
<dbReference type="EMBL" id="BGZK01000522">
    <property type="protein sequence ID" value="GBP48348.1"/>
    <property type="molecule type" value="Genomic_DNA"/>
</dbReference>
<sequence length="118" mass="12872">MPTFSAQLISTYEYRCIVQTSGADHLRSAFVQKNIEAGRPLPTSMTLEDEDAKSKVSAHLRRALQVALSAEEPASGAGRLGDSEQATFAACFVEYKHNTHIVGGTPNVERYSVNEVDE</sequence>
<evidence type="ECO:0000313" key="2">
    <source>
        <dbReference type="Proteomes" id="UP000299102"/>
    </source>
</evidence>
<gene>
    <name evidence="1" type="ORF">EVAR_96386_1</name>
</gene>
<reference evidence="1 2" key="1">
    <citation type="journal article" date="2019" name="Commun. Biol.">
        <title>The bagworm genome reveals a unique fibroin gene that provides high tensile strength.</title>
        <authorList>
            <person name="Kono N."/>
            <person name="Nakamura H."/>
            <person name="Ohtoshi R."/>
            <person name="Tomita M."/>
            <person name="Numata K."/>
            <person name="Arakawa K."/>
        </authorList>
    </citation>
    <scope>NUCLEOTIDE SEQUENCE [LARGE SCALE GENOMIC DNA]</scope>
</reference>
<evidence type="ECO:0000313" key="1">
    <source>
        <dbReference type="EMBL" id="GBP48348.1"/>
    </source>
</evidence>
<keyword evidence="2" id="KW-1185">Reference proteome</keyword>
<protein>
    <submittedName>
        <fullName evidence="1">Uncharacterized protein</fullName>
    </submittedName>
</protein>
<proteinExistence type="predicted"/>
<comment type="caution">
    <text evidence="1">The sequence shown here is derived from an EMBL/GenBank/DDBJ whole genome shotgun (WGS) entry which is preliminary data.</text>
</comment>
<dbReference type="AlphaFoldDB" id="A0A4C1WAD3"/>